<dbReference type="PANTHER" id="PTHR33048:SF47">
    <property type="entry name" value="INTEGRAL MEMBRANE PROTEIN-RELATED"/>
    <property type="match status" value="1"/>
</dbReference>
<sequence length="365" mass="40517">MALTTLQPLAYAVAYVTFFFGTASIFLRFYCRQYVLKTWGVDDYFAVLVLMVSIGQQVNLHMFLYWGCGLHMDTLSSVQVLQILKWLFVEEVIYYSVHWVIKSAFLFFYLRLSPNPTFRKFVYIGVGLNGAIWIINVLMACFQCVPFDEILHPGTHPDAKCISRLALLIVPSILNIVEDFYILLLPISTVLHLQMPTRRKIAVLGVIAFGASSVIIACFRLIPLMELNASADTSWVLGIMVIVAALEIQFAVIAVNLPSLKALWTRLVGGSSAGSGQANSKQKAYKLSSLGKSKGSRESMTRLKRGITSTDSEEELFRQGGTALQLPIQGSKNDVGAIQVTKDFNVKSAEKDGEYVVAGYYPGDH</sequence>
<accession>A0A6A5K0Q8</accession>
<feature type="transmembrane region" description="Helical" evidence="7">
    <location>
        <begin position="12"/>
        <end position="31"/>
    </location>
</feature>
<feature type="region of interest" description="Disordered" evidence="6">
    <location>
        <begin position="271"/>
        <end position="304"/>
    </location>
</feature>
<dbReference type="InterPro" id="IPR049326">
    <property type="entry name" value="Rhodopsin_dom_fungi"/>
</dbReference>
<feature type="transmembrane region" description="Helical" evidence="7">
    <location>
        <begin position="122"/>
        <end position="145"/>
    </location>
</feature>
<dbReference type="Pfam" id="PF20684">
    <property type="entry name" value="Fung_rhodopsin"/>
    <property type="match status" value="1"/>
</dbReference>
<dbReference type="GO" id="GO:0016020">
    <property type="term" value="C:membrane"/>
    <property type="evidence" value="ECO:0007669"/>
    <property type="project" value="UniProtKB-SubCell"/>
</dbReference>
<evidence type="ECO:0000256" key="1">
    <source>
        <dbReference type="ARBA" id="ARBA00004141"/>
    </source>
</evidence>
<protein>
    <recommendedName>
        <fullName evidence="8">Rhodopsin domain-containing protein</fullName>
    </recommendedName>
</protein>
<name>A0A6A5K0Q8_9PLEO</name>
<evidence type="ECO:0000256" key="2">
    <source>
        <dbReference type="ARBA" id="ARBA00022692"/>
    </source>
</evidence>
<dbReference type="EMBL" id="ML975380">
    <property type="protein sequence ID" value="KAF1830898.1"/>
    <property type="molecule type" value="Genomic_DNA"/>
</dbReference>
<keyword evidence="3 7" id="KW-1133">Transmembrane helix</keyword>
<feature type="domain" description="Rhodopsin" evidence="8">
    <location>
        <begin position="27"/>
        <end position="265"/>
    </location>
</feature>
<dbReference type="AlphaFoldDB" id="A0A6A5K0Q8"/>
<reference evidence="9" key="1">
    <citation type="submission" date="2020-01" db="EMBL/GenBank/DDBJ databases">
        <authorList>
            <consortium name="DOE Joint Genome Institute"/>
            <person name="Haridas S."/>
            <person name="Albert R."/>
            <person name="Binder M."/>
            <person name="Bloem J."/>
            <person name="Labutti K."/>
            <person name="Salamov A."/>
            <person name="Andreopoulos B."/>
            <person name="Baker S.E."/>
            <person name="Barry K."/>
            <person name="Bills G."/>
            <person name="Bluhm B.H."/>
            <person name="Cannon C."/>
            <person name="Castanera R."/>
            <person name="Culley D.E."/>
            <person name="Daum C."/>
            <person name="Ezra D."/>
            <person name="Gonzalez J.B."/>
            <person name="Henrissat B."/>
            <person name="Kuo A."/>
            <person name="Liang C."/>
            <person name="Lipzen A."/>
            <person name="Lutzoni F."/>
            <person name="Magnuson J."/>
            <person name="Mondo S."/>
            <person name="Nolan M."/>
            <person name="Ohm R."/>
            <person name="Pangilinan J."/>
            <person name="Park H.-J."/>
            <person name="Ramirez L."/>
            <person name="Alfaro M."/>
            <person name="Sun H."/>
            <person name="Tritt A."/>
            <person name="Yoshinaga Y."/>
            <person name="Zwiers L.-H."/>
            <person name="Turgeon B.G."/>
            <person name="Goodwin S.B."/>
            <person name="Spatafora J.W."/>
            <person name="Crous P.W."/>
            <person name="Grigoriev I.V."/>
        </authorList>
    </citation>
    <scope>NUCLEOTIDE SEQUENCE</scope>
    <source>
        <strain evidence="9">P77</strain>
    </source>
</reference>
<comment type="subcellular location">
    <subcellularLocation>
        <location evidence="1">Membrane</location>
        <topology evidence="1">Multi-pass membrane protein</topology>
    </subcellularLocation>
</comment>
<evidence type="ECO:0000256" key="6">
    <source>
        <dbReference type="SAM" id="MobiDB-lite"/>
    </source>
</evidence>
<proteinExistence type="inferred from homology"/>
<evidence type="ECO:0000256" key="5">
    <source>
        <dbReference type="ARBA" id="ARBA00038359"/>
    </source>
</evidence>
<evidence type="ECO:0000256" key="3">
    <source>
        <dbReference type="ARBA" id="ARBA00022989"/>
    </source>
</evidence>
<evidence type="ECO:0000259" key="8">
    <source>
        <dbReference type="Pfam" id="PF20684"/>
    </source>
</evidence>
<keyword evidence="10" id="KW-1185">Reference proteome</keyword>
<feature type="transmembrane region" description="Helical" evidence="7">
    <location>
        <begin position="92"/>
        <end position="110"/>
    </location>
</feature>
<evidence type="ECO:0000313" key="10">
    <source>
        <dbReference type="Proteomes" id="UP000800040"/>
    </source>
</evidence>
<feature type="compositionally biased region" description="Low complexity" evidence="6">
    <location>
        <begin position="274"/>
        <end position="293"/>
    </location>
</feature>
<evidence type="ECO:0000256" key="7">
    <source>
        <dbReference type="SAM" id="Phobius"/>
    </source>
</evidence>
<feature type="transmembrane region" description="Helical" evidence="7">
    <location>
        <begin position="165"/>
        <end position="189"/>
    </location>
</feature>
<dbReference type="PANTHER" id="PTHR33048">
    <property type="entry name" value="PTH11-LIKE INTEGRAL MEMBRANE PROTEIN (AFU_ORTHOLOGUE AFUA_5G11245)"/>
    <property type="match status" value="1"/>
</dbReference>
<dbReference type="InterPro" id="IPR052337">
    <property type="entry name" value="SAT4-like"/>
</dbReference>
<keyword evidence="2 7" id="KW-0812">Transmembrane</keyword>
<gene>
    <name evidence="9" type="ORF">BDW02DRAFT_79083</name>
</gene>
<dbReference type="Proteomes" id="UP000800040">
    <property type="component" value="Unassembled WGS sequence"/>
</dbReference>
<feature type="transmembrane region" description="Helical" evidence="7">
    <location>
        <begin position="201"/>
        <end position="222"/>
    </location>
</feature>
<evidence type="ECO:0000313" key="9">
    <source>
        <dbReference type="EMBL" id="KAF1830898.1"/>
    </source>
</evidence>
<keyword evidence="4 7" id="KW-0472">Membrane</keyword>
<comment type="similarity">
    <text evidence="5">Belongs to the SAT4 family.</text>
</comment>
<dbReference type="OrthoDB" id="5329176at2759"/>
<feature type="transmembrane region" description="Helical" evidence="7">
    <location>
        <begin position="43"/>
        <end position="66"/>
    </location>
</feature>
<evidence type="ECO:0000256" key="4">
    <source>
        <dbReference type="ARBA" id="ARBA00023136"/>
    </source>
</evidence>
<feature type="transmembrane region" description="Helical" evidence="7">
    <location>
        <begin position="234"/>
        <end position="257"/>
    </location>
</feature>
<organism evidence="9 10">
    <name type="scientific">Decorospora gaudefroyi</name>
    <dbReference type="NCBI Taxonomy" id="184978"/>
    <lineage>
        <taxon>Eukaryota</taxon>
        <taxon>Fungi</taxon>
        <taxon>Dikarya</taxon>
        <taxon>Ascomycota</taxon>
        <taxon>Pezizomycotina</taxon>
        <taxon>Dothideomycetes</taxon>
        <taxon>Pleosporomycetidae</taxon>
        <taxon>Pleosporales</taxon>
        <taxon>Pleosporineae</taxon>
        <taxon>Pleosporaceae</taxon>
        <taxon>Decorospora</taxon>
    </lineage>
</organism>